<keyword evidence="1" id="KW-0812">Transmembrane</keyword>
<organism evidence="2 3">
    <name type="scientific">Yanshouia hominis</name>
    <dbReference type="NCBI Taxonomy" id="2763673"/>
    <lineage>
        <taxon>Bacteria</taxon>
        <taxon>Bacillati</taxon>
        <taxon>Bacillota</taxon>
        <taxon>Clostridia</taxon>
        <taxon>Eubacteriales</taxon>
        <taxon>Oscillospiraceae</taxon>
        <taxon>Yanshouia</taxon>
    </lineage>
</organism>
<keyword evidence="3" id="KW-1185">Reference proteome</keyword>
<reference evidence="2 3" key="1">
    <citation type="submission" date="2020-08" db="EMBL/GenBank/DDBJ databases">
        <title>Genome public.</title>
        <authorList>
            <person name="Liu C."/>
            <person name="Sun Q."/>
        </authorList>
    </citation>
    <scope>NUCLEOTIDE SEQUENCE [LARGE SCALE GENOMIC DNA]</scope>
    <source>
        <strain evidence="2 3">BX1</strain>
    </source>
</reference>
<evidence type="ECO:0000313" key="2">
    <source>
        <dbReference type="EMBL" id="MBC8577229.1"/>
    </source>
</evidence>
<keyword evidence="1" id="KW-1133">Transmembrane helix</keyword>
<name>A0ABR7NLQ5_9FIRM</name>
<feature type="transmembrane region" description="Helical" evidence="1">
    <location>
        <begin position="20"/>
        <end position="40"/>
    </location>
</feature>
<accession>A0ABR7NLQ5</accession>
<evidence type="ECO:0000313" key="3">
    <source>
        <dbReference type="Proteomes" id="UP000658131"/>
    </source>
</evidence>
<dbReference type="EMBL" id="JACRTB010000024">
    <property type="protein sequence ID" value="MBC8577229.1"/>
    <property type="molecule type" value="Genomic_DNA"/>
</dbReference>
<proteinExistence type="predicted"/>
<gene>
    <name evidence="2" type="ORF">H8717_12530</name>
</gene>
<feature type="transmembrane region" description="Helical" evidence="1">
    <location>
        <begin position="52"/>
        <end position="76"/>
    </location>
</feature>
<protein>
    <submittedName>
        <fullName evidence="2">Uncharacterized protein</fullName>
    </submittedName>
</protein>
<keyword evidence="1" id="KW-0472">Membrane</keyword>
<evidence type="ECO:0000256" key="1">
    <source>
        <dbReference type="SAM" id="Phobius"/>
    </source>
</evidence>
<dbReference type="Proteomes" id="UP000658131">
    <property type="component" value="Unassembled WGS sequence"/>
</dbReference>
<dbReference type="RefSeq" id="WP_262400693.1">
    <property type="nucleotide sequence ID" value="NZ_JACRTB010000024.1"/>
</dbReference>
<comment type="caution">
    <text evidence="2">The sequence shown here is derived from an EMBL/GenBank/DDBJ whole genome shotgun (WGS) entry which is preliminary data.</text>
</comment>
<sequence length="86" mass="9705">MILLFSLQYFICMRTEHPIIRAIPFVYPFLLLALAVICHASPDGSGWIDLRLIAVLLLLGYAAICTVSILLARFLYRRGSRHSKNG</sequence>